<keyword evidence="4" id="KW-1185">Reference proteome</keyword>
<keyword evidence="2" id="KW-0472">Membrane</keyword>
<protein>
    <submittedName>
        <fullName evidence="3">Uncharacterized protein</fullName>
    </submittedName>
</protein>
<dbReference type="Proteomes" id="UP000316304">
    <property type="component" value="Unassembled WGS sequence"/>
</dbReference>
<dbReference type="AlphaFoldDB" id="A0A5C6CT43"/>
<name>A0A5C6CT43_9BACT</name>
<dbReference type="EMBL" id="SJPT01000001">
    <property type="protein sequence ID" value="TWU26774.1"/>
    <property type="molecule type" value="Genomic_DNA"/>
</dbReference>
<keyword evidence="1" id="KW-0175">Coiled coil</keyword>
<proteinExistence type="predicted"/>
<sequence>MRSQRDTTASFDLFLDTICNTFGGIVFLAILLAIMIQNQSIVKSENNEGEHASPEQVRIAMAELEDASAQYKQLQMSLAAFPQSTSIVDDSELQTLTYIQSQLKEQLDTSINAETNASRMLAQTLEKNAEQRTENERIPQQLDEATKQLNKAQADYASLAEAKQQTLRLPRVRSSNMTSVLLLVRDGSLYLAKMPALFDQGFNSTQVSTKTNADKGIQVHPIPGAGWDLASGVAEQEFRNLIQDAKSQAYSMTIAIWPESYDEFEKLREQMIQQGVPYQLWPQSDGETLIVFLGGGASSVQ</sequence>
<evidence type="ECO:0000313" key="4">
    <source>
        <dbReference type="Proteomes" id="UP000316304"/>
    </source>
</evidence>
<keyword evidence="2" id="KW-0812">Transmembrane</keyword>
<organism evidence="3 4">
    <name type="scientific">Novipirellula galeiformis</name>
    <dbReference type="NCBI Taxonomy" id="2528004"/>
    <lineage>
        <taxon>Bacteria</taxon>
        <taxon>Pseudomonadati</taxon>
        <taxon>Planctomycetota</taxon>
        <taxon>Planctomycetia</taxon>
        <taxon>Pirellulales</taxon>
        <taxon>Pirellulaceae</taxon>
        <taxon>Novipirellula</taxon>
    </lineage>
</organism>
<feature type="transmembrane region" description="Helical" evidence="2">
    <location>
        <begin position="12"/>
        <end position="36"/>
    </location>
</feature>
<gene>
    <name evidence="3" type="ORF">Pla52o_06290</name>
</gene>
<dbReference type="OrthoDB" id="251046at2"/>
<dbReference type="RefSeq" id="WP_146593060.1">
    <property type="nucleotide sequence ID" value="NZ_SJPT01000001.1"/>
</dbReference>
<evidence type="ECO:0000256" key="1">
    <source>
        <dbReference type="SAM" id="Coils"/>
    </source>
</evidence>
<comment type="caution">
    <text evidence="3">The sequence shown here is derived from an EMBL/GenBank/DDBJ whole genome shotgun (WGS) entry which is preliminary data.</text>
</comment>
<reference evidence="3 4" key="1">
    <citation type="submission" date="2019-02" db="EMBL/GenBank/DDBJ databases">
        <title>Deep-cultivation of Planctomycetes and their phenomic and genomic characterization uncovers novel biology.</title>
        <authorList>
            <person name="Wiegand S."/>
            <person name="Jogler M."/>
            <person name="Boedeker C."/>
            <person name="Pinto D."/>
            <person name="Vollmers J."/>
            <person name="Rivas-Marin E."/>
            <person name="Kohn T."/>
            <person name="Peeters S.H."/>
            <person name="Heuer A."/>
            <person name="Rast P."/>
            <person name="Oberbeckmann S."/>
            <person name="Bunk B."/>
            <person name="Jeske O."/>
            <person name="Meyerdierks A."/>
            <person name="Storesund J.E."/>
            <person name="Kallscheuer N."/>
            <person name="Luecker S."/>
            <person name="Lage O.M."/>
            <person name="Pohl T."/>
            <person name="Merkel B.J."/>
            <person name="Hornburger P."/>
            <person name="Mueller R.-W."/>
            <person name="Bruemmer F."/>
            <person name="Labrenz M."/>
            <person name="Spormann A.M."/>
            <person name="Op Den Camp H."/>
            <person name="Overmann J."/>
            <person name="Amann R."/>
            <person name="Jetten M.S.M."/>
            <person name="Mascher T."/>
            <person name="Medema M.H."/>
            <person name="Devos D.P."/>
            <person name="Kaster A.-K."/>
            <person name="Ovreas L."/>
            <person name="Rohde M."/>
            <person name="Galperin M.Y."/>
            <person name="Jogler C."/>
        </authorList>
    </citation>
    <scope>NUCLEOTIDE SEQUENCE [LARGE SCALE GENOMIC DNA]</scope>
    <source>
        <strain evidence="3 4">Pla52o</strain>
    </source>
</reference>
<accession>A0A5C6CT43</accession>
<keyword evidence="2" id="KW-1133">Transmembrane helix</keyword>
<feature type="coiled-coil region" evidence="1">
    <location>
        <begin position="135"/>
        <end position="162"/>
    </location>
</feature>
<evidence type="ECO:0000313" key="3">
    <source>
        <dbReference type="EMBL" id="TWU26774.1"/>
    </source>
</evidence>
<evidence type="ECO:0000256" key="2">
    <source>
        <dbReference type="SAM" id="Phobius"/>
    </source>
</evidence>